<protein>
    <submittedName>
        <fullName evidence="2">Uncharacterized protein</fullName>
    </submittedName>
</protein>
<feature type="transmembrane region" description="Helical" evidence="1">
    <location>
        <begin position="92"/>
        <end position="113"/>
    </location>
</feature>
<sequence length="152" mass="16986">MSRAKAKALHRGVCFVCVVFLRSELRKLDSVNCEHDLRWQIDGRCSKDCASKDLKGSMRARNDYGDTKGADCMKFKCRVCRDTSGRTMGVRLPLVAVIGLLFMTLASSAAAPLRTRTGRSAHEQVEKQAVSSNIYIKNNSSDTLYIYKSKSR</sequence>
<dbReference type="AlphaFoldDB" id="A0A212FK10"/>
<keyword evidence="1" id="KW-0812">Transmembrane</keyword>
<name>A0A212FK10_DANPL</name>
<dbReference type="KEGG" id="dpl:KGM_207754"/>
<proteinExistence type="predicted"/>
<organism evidence="2 3">
    <name type="scientific">Danaus plexippus plexippus</name>
    <dbReference type="NCBI Taxonomy" id="278856"/>
    <lineage>
        <taxon>Eukaryota</taxon>
        <taxon>Metazoa</taxon>
        <taxon>Ecdysozoa</taxon>
        <taxon>Arthropoda</taxon>
        <taxon>Hexapoda</taxon>
        <taxon>Insecta</taxon>
        <taxon>Pterygota</taxon>
        <taxon>Neoptera</taxon>
        <taxon>Endopterygota</taxon>
        <taxon>Lepidoptera</taxon>
        <taxon>Glossata</taxon>
        <taxon>Ditrysia</taxon>
        <taxon>Papilionoidea</taxon>
        <taxon>Nymphalidae</taxon>
        <taxon>Danainae</taxon>
        <taxon>Danaini</taxon>
        <taxon>Danaina</taxon>
        <taxon>Danaus</taxon>
        <taxon>Danaus</taxon>
    </lineage>
</organism>
<accession>A0A212FK10</accession>
<dbReference type="Proteomes" id="UP000007151">
    <property type="component" value="Unassembled WGS sequence"/>
</dbReference>
<gene>
    <name evidence="2" type="ORF">KGM_207754</name>
</gene>
<dbReference type="InParanoid" id="A0A212FK10"/>
<evidence type="ECO:0000256" key="1">
    <source>
        <dbReference type="SAM" id="Phobius"/>
    </source>
</evidence>
<evidence type="ECO:0000313" key="3">
    <source>
        <dbReference type="Proteomes" id="UP000007151"/>
    </source>
</evidence>
<reference evidence="2 3" key="1">
    <citation type="journal article" date="2011" name="Cell">
        <title>The monarch butterfly genome yields insights into long-distance migration.</title>
        <authorList>
            <person name="Zhan S."/>
            <person name="Merlin C."/>
            <person name="Boore J.L."/>
            <person name="Reppert S.M."/>
        </authorList>
    </citation>
    <scope>NUCLEOTIDE SEQUENCE [LARGE SCALE GENOMIC DNA]</scope>
    <source>
        <strain evidence="2">F-2</strain>
    </source>
</reference>
<evidence type="ECO:0000313" key="2">
    <source>
        <dbReference type="EMBL" id="OWR54071.1"/>
    </source>
</evidence>
<comment type="caution">
    <text evidence="2">The sequence shown here is derived from an EMBL/GenBank/DDBJ whole genome shotgun (WGS) entry which is preliminary data.</text>
</comment>
<keyword evidence="1" id="KW-1133">Transmembrane helix</keyword>
<dbReference type="EMBL" id="AGBW02008170">
    <property type="protein sequence ID" value="OWR54071.1"/>
    <property type="molecule type" value="Genomic_DNA"/>
</dbReference>
<keyword evidence="1" id="KW-0472">Membrane</keyword>
<keyword evidence="3" id="KW-1185">Reference proteome</keyword>